<reference evidence="1" key="1">
    <citation type="journal article" date="2023" name="Plant J.">
        <title>The genome of the king protea, Protea cynaroides.</title>
        <authorList>
            <person name="Chang J."/>
            <person name="Duong T.A."/>
            <person name="Schoeman C."/>
            <person name="Ma X."/>
            <person name="Roodt D."/>
            <person name="Barker N."/>
            <person name="Li Z."/>
            <person name="Van de Peer Y."/>
            <person name="Mizrachi E."/>
        </authorList>
    </citation>
    <scope>NUCLEOTIDE SEQUENCE</scope>
    <source>
        <tissue evidence="1">Young leaves</tissue>
    </source>
</reference>
<name>A0A9Q0GN82_9MAGN</name>
<evidence type="ECO:0000313" key="2">
    <source>
        <dbReference type="Proteomes" id="UP001141806"/>
    </source>
</evidence>
<protein>
    <submittedName>
        <fullName evidence="1">Uncharacterized protein</fullName>
    </submittedName>
</protein>
<gene>
    <name evidence="1" type="ORF">NE237_014308</name>
</gene>
<sequence length="66" mass="7115">MGHGNSLELELSNASTSSLKAVAKAAGRPVEQRRYRMKLPNASCGGEHIEASGKKSKRCVHLHISE</sequence>
<accession>A0A9Q0GN82</accession>
<comment type="caution">
    <text evidence="1">The sequence shown here is derived from an EMBL/GenBank/DDBJ whole genome shotgun (WGS) entry which is preliminary data.</text>
</comment>
<keyword evidence="2" id="KW-1185">Reference proteome</keyword>
<dbReference type="EMBL" id="JAMYWD010000871">
    <property type="protein sequence ID" value="KAJ4946680.1"/>
    <property type="molecule type" value="Genomic_DNA"/>
</dbReference>
<evidence type="ECO:0000313" key="1">
    <source>
        <dbReference type="EMBL" id="KAJ4946680.1"/>
    </source>
</evidence>
<organism evidence="1 2">
    <name type="scientific">Protea cynaroides</name>
    <dbReference type="NCBI Taxonomy" id="273540"/>
    <lineage>
        <taxon>Eukaryota</taxon>
        <taxon>Viridiplantae</taxon>
        <taxon>Streptophyta</taxon>
        <taxon>Embryophyta</taxon>
        <taxon>Tracheophyta</taxon>
        <taxon>Spermatophyta</taxon>
        <taxon>Magnoliopsida</taxon>
        <taxon>Proteales</taxon>
        <taxon>Proteaceae</taxon>
        <taxon>Protea</taxon>
    </lineage>
</organism>
<dbReference type="Proteomes" id="UP001141806">
    <property type="component" value="Unassembled WGS sequence"/>
</dbReference>
<proteinExistence type="predicted"/>
<dbReference type="AlphaFoldDB" id="A0A9Q0GN82"/>